<dbReference type="Pfam" id="PF08447">
    <property type="entry name" value="PAS_3"/>
    <property type="match status" value="1"/>
</dbReference>
<evidence type="ECO:0000256" key="9">
    <source>
        <dbReference type="ARBA" id="ARBA00022737"/>
    </source>
</evidence>
<keyword evidence="14" id="KW-0902">Two-component regulatory system</keyword>
<evidence type="ECO:0000256" key="12">
    <source>
        <dbReference type="ARBA" id="ARBA00022840"/>
    </source>
</evidence>
<evidence type="ECO:0000256" key="2">
    <source>
        <dbReference type="ARBA" id="ARBA00004429"/>
    </source>
</evidence>
<dbReference type="CDD" id="cd00130">
    <property type="entry name" value="PAS"/>
    <property type="match status" value="1"/>
</dbReference>
<evidence type="ECO:0000256" key="15">
    <source>
        <dbReference type="ARBA" id="ARBA00023136"/>
    </source>
</evidence>
<comment type="caution">
    <text evidence="22">The sequence shown here is derived from an EMBL/GenBank/DDBJ whole genome shotgun (WGS) entry which is preliminary data.</text>
</comment>
<dbReference type="PROSITE" id="PS50109">
    <property type="entry name" value="HIS_KIN"/>
    <property type="match status" value="1"/>
</dbReference>
<feature type="domain" description="PAC" evidence="21">
    <location>
        <begin position="216"/>
        <end position="268"/>
    </location>
</feature>
<keyword evidence="8" id="KW-0812">Transmembrane</keyword>
<keyword evidence="11" id="KW-0418">Kinase</keyword>
<dbReference type="OrthoDB" id="9788063at2"/>
<dbReference type="InterPro" id="IPR035965">
    <property type="entry name" value="PAS-like_dom_sf"/>
</dbReference>
<keyword evidence="6 16" id="KW-0597">Phosphoprotein</keyword>
<sequence>MNPHLHILVVEDSEDDMLLMLRELRRGGYTLEYERVETAAQMQVALDRQSWDLVIADYTLPEFSAPDALKLLQSQQQDLPFIIVSGTIGEETAVAAMKAGAHDYITKGNLPRLVPAVERELREAKERQKRHNAEQALRESEERFRQLAENIAESVFWMSDPISRQQLYVSPAYERIWGRSCESLYANFLEWLEAIHPEDRQRIQTNFFEQALAGNYDEEYRIIRPDGSIRWIRDRGFPIQDNSGTPYRVVGIAEDITDRKLTEAALRHAQRMESLGTLASGIAHDFNNILTPILATAQLLTLKLSLGKQDRHLLQLIEDSAKRGADLVKQILAFARGVEGKRLPLQVRHILSEVMHVARQTFPKTIEIHTDFPSANLWTVAADATQLHQVFMNLCVNARDAMPNGGILSLAAENKFVNEACRRMNPEASPGSYVAIAISDTGTGIPSELLERIFDPFFTTKEVGKGTGLGLSTALGIVKNHGGFVKVYSEVGRGSQFKVYLPAIEDAETQPAAELALLSGNNELILIVEDEPSIQQVTQTSLENYNYRVLIAKDGIEAIALYAECKYEIDLALIDLMMPSMDGLTATRTLQKLNPKVKAIVTSGLASNNLMAEITEIGVKAFLPKPYTTKELLDAIYRVLHFDS</sequence>
<dbReference type="InterPro" id="IPR003594">
    <property type="entry name" value="HATPase_dom"/>
</dbReference>
<evidence type="ECO:0000256" key="3">
    <source>
        <dbReference type="ARBA" id="ARBA00012438"/>
    </source>
</evidence>
<feature type="coiled-coil region" evidence="17">
    <location>
        <begin position="114"/>
        <end position="150"/>
    </location>
</feature>
<evidence type="ECO:0000256" key="4">
    <source>
        <dbReference type="ARBA" id="ARBA00022475"/>
    </source>
</evidence>
<dbReference type="InterPro" id="IPR013655">
    <property type="entry name" value="PAS_fold_3"/>
</dbReference>
<evidence type="ECO:0000256" key="7">
    <source>
        <dbReference type="ARBA" id="ARBA00022679"/>
    </source>
</evidence>
<comment type="subcellular location">
    <subcellularLocation>
        <location evidence="2">Cell inner membrane</location>
        <topology evidence="2">Multi-pass membrane protein</topology>
    </subcellularLocation>
</comment>
<keyword evidence="5" id="KW-0997">Cell inner membrane</keyword>
<evidence type="ECO:0000259" key="18">
    <source>
        <dbReference type="PROSITE" id="PS50109"/>
    </source>
</evidence>
<evidence type="ECO:0000259" key="19">
    <source>
        <dbReference type="PROSITE" id="PS50110"/>
    </source>
</evidence>
<reference evidence="22 23" key="1">
    <citation type="journal article" date="2015" name="Genome Announc.">
        <title>Draft Genome Sequence of the Terrestrial Cyanobacterium Scytonema millei VB511283, Isolated from Eastern India.</title>
        <authorList>
            <person name="Sen D."/>
            <person name="Chandrababunaidu M.M."/>
            <person name="Singh D."/>
            <person name="Sanghi N."/>
            <person name="Ghorai A."/>
            <person name="Mishra G.P."/>
            <person name="Madduluri M."/>
            <person name="Adhikary S.P."/>
            <person name="Tripathy S."/>
        </authorList>
    </citation>
    <scope>NUCLEOTIDE SEQUENCE [LARGE SCALE GENOMIC DNA]</scope>
    <source>
        <strain evidence="22 23">VB511283</strain>
    </source>
</reference>
<dbReference type="RefSeq" id="WP_039716600.1">
    <property type="nucleotide sequence ID" value="NZ_JTJC03000002.1"/>
</dbReference>
<dbReference type="InterPro" id="IPR001789">
    <property type="entry name" value="Sig_transdc_resp-reg_receiver"/>
</dbReference>
<dbReference type="AlphaFoldDB" id="A0A9X5I4S4"/>
<dbReference type="FunFam" id="2.10.70.100:FF:000001">
    <property type="entry name" value="Sensory transduction histidine kinase"/>
    <property type="match status" value="1"/>
</dbReference>
<keyword evidence="12" id="KW-0067">ATP-binding</keyword>
<evidence type="ECO:0000313" key="22">
    <source>
        <dbReference type="EMBL" id="NHC34919.1"/>
    </source>
</evidence>
<dbReference type="EC" id="2.7.13.3" evidence="3"/>
<dbReference type="PROSITE" id="PS50112">
    <property type="entry name" value="PAS"/>
    <property type="match status" value="1"/>
</dbReference>
<keyword evidence="10" id="KW-0547">Nucleotide-binding</keyword>
<dbReference type="EMBL" id="JTJC03000002">
    <property type="protein sequence ID" value="NHC34919.1"/>
    <property type="molecule type" value="Genomic_DNA"/>
</dbReference>
<keyword evidence="17" id="KW-0175">Coiled coil</keyword>
<dbReference type="Proteomes" id="UP000031532">
    <property type="component" value="Unassembled WGS sequence"/>
</dbReference>
<keyword evidence="4" id="KW-1003">Cell membrane</keyword>
<evidence type="ECO:0000256" key="16">
    <source>
        <dbReference type="PROSITE-ProRule" id="PRU00169"/>
    </source>
</evidence>
<dbReference type="InterPro" id="IPR011006">
    <property type="entry name" value="CheY-like_superfamily"/>
</dbReference>
<dbReference type="NCBIfam" id="TIGR00229">
    <property type="entry name" value="sensory_box"/>
    <property type="match status" value="1"/>
</dbReference>
<dbReference type="SUPFAM" id="SSF55874">
    <property type="entry name" value="ATPase domain of HSP90 chaperone/DNA topoisomerase II/histidine kinase"/>
    <property type="match status" value="1"/>
</dbReference>
<evidence type="ECO:0000256" key="10">
    <source>
        <dbReference type="ARBA" id="ARBA00022741"/>
    </source>
</evidence>
<evidence type="ECO:0000256" key="5">
    <source>
        <dbReference type="ARBA" id="ARBA00022519"/>
    </source>
</evidence>
<dbReference type="InterPro" id="IPR005467">
    <property type="entry name" value="His_kinase_dom"/>
</dbReference>
<dbReference type="PANTHER" id="PTHR43065:SF46">
    <property type="entry name" value="C4-DICARBOXYLATE TRANSPORT SENSOR PROTEIN DCTB"/>
    <property type="match status" value="1"/>
</dbReference>
<dbReference type="InterPro" id="IPR004358">
    <property type="entry name" value="Sig_transdc_His_kin-like_C"/>
</dbReference>
<feature type="domain" description="Histidine kinase" evidence="18">
    <location>
        <begin position="281"/>
        <end position="505"/>
    </location>
</feature>
<evidence type="ECO:0000256" key="13">
    <source>
        <dbReference type="ARBA" id="ARBA00022989"/>
    </source>
</evidence>
<dbReference type="Gene3D" id="1.10.287.130">
    <property type="match status" value="1"/>
</dbReference>
<dbReference type="PROSITE" id="PS50113">
    <property type="entry name" value="PAC"/>
    <property type="match status" value="1"/>
</dbReference>
<dbReference type="CDD" id="cd00082">
    <property type="entry name" value="HisKA"/>
    <property type="match status" value="1"/>
</dbReference>
<evidence type="ECO:0000256" key="6">
    <source>
        <dbReference type="ARBA" id="ARBA00022553"/>
    </source>
</evidence>
<dbReference type="SMART" id="SM00388">
    <property type="entry name" value="HisKA"/>
    <property type="match status" value="1"/>
</dbReference>
<dbReference type="CDD" id="cd00156">
    <property type="entry name" value="REC"/>
    <property type="match status" value="2"/>
</dbReference>
<evidence type="ECO:0000259" key="20">
    <source>
        <dbReference type="PROSITE" id="PS50112"/>
    </source>
</evidence>
<dbReference type="Pfam" id="PF00512">
    <property type="entry name" value="HisKA"/>
    <property type="match status" value="1"/>
</dbReference>
<comment type="catalytic activity">
    <reaction evidence="1">
        <text>ATP + protein L-histidine = ADP + protein N-phospho-L-histidine.</text>
        <dbReference type="EC" id="2.7.13.3"/>
    </reaction>
</comment>
<dbReference type="SUPFAM" id="SSF55785">
    <property type="entry name" value="PYP-like sensor domain (PAS domain)"/>
    <property type="match status" value="1"/>
</dbReference>
<dbReference type="Pfam" id="PF00072">
    <property type="entry name" value="Response_reg"/>
    <property type="match status" value="2"/>
</dbReference>
<feature type="domain" description="Response regulatory" evidence="19">
    <location>
        <begin position="524"/>
        <end position="640"/>
    </location>
</feature>
<feature type="modified residue" description="4-aspartylphosphate" evidence="16">
    <location>
        <position position="57"/>
    </location>
</feature>
<keyword evidence="7" id="KW-0808">Transferase</keyword>
<dbReference type="Gene3D" id="3.30.565.10">
    <property type="entry name" value="Histidine kinase-like ATPase, C-terminal domain"/>
    <property type="match status" value="1"/>
</dbReference>
<evidence type="ECO:0000256" key="8">
    <source>
        <dbReference type="ARBA" id="ARBA00022692"/>
    </source>
</evidence>
<keyword evidence="15" id="KW-0472">Membrane</keyword>
<evidence type="ECO:0000313" key="23">
    <source>
        <dbReference type="Proteomes" id="UP000031532"/>
    </source>
</evidence>
<dbReference type="GO" id="GO:0005524">
    <property type="term" value="F:ATP binding"/>
    <property type="evidence" value="ECO:0007669"/>
    <property type="project" value="UniProtKB-KW"/>
</dbReference>
<feature type="domain" description="PAS" evidence="20">
    <location>
        <begin position="140"/>
        <end position="215"/>
    </location>
</feature>
<accession>A0A9X5I4S4</accession>
<keyword evidence="13" id="KW-1133">Transmembrane helix</keyword>
<dbReference type="Gene3D" id="3.30.450.20">
    <property type="entry name" value="PAS domain"/>
    <property type="match status" value="1"/>
</dbReference>
<feature type="domain" description="Response regulatory" evidence="19">
    <location>
        <begin position="6"/>
        <end position="122"/>
    </location>
</feature>
<dbReference type="InterPro" id="IPR036890">
    <property type="entry name" value="HATPase_C_sf"/>
</dbReference>
<keyword evidence="9" id="KW-0677">Repeat</keyword>
<dbReference type="PANTHER" id="PTHR43065">
    <property type="entry name" value="SENSOR HISTIDINE KINASE"/>
    <property type="match status" value="1"/>
</dbReference>
<dbReference type="InterPro" id="IPR000700">
    <property type="entry name" value="PAS-assoc_C"/>
</dbReference>
<evidence type="ECO:0000256" key="17">
    <source>
        <dbReference type="SAM" id="Coils"/>
    </source>
</evidence>
<dbReference type="SMART" id="SM00387">
    <property type="entry name" value="HATPase_c"/>
    <property type="match status" value="1"/>
</dbReference>
<dbReference type="SUPFAM" id="SSF52172">
    <property type="entry name" value="CheY-like"/>
    <property type="match status" value="2"/>
</dbReference>
<dbReference type="SMART" id="SM00448">
    <property type="entry name" value="REC"/>
    <property type="match status" value="2"/>
</dbReference>
<dbReference type="Pfam" id="PF02518">
    <property type="entry name" value="HATPase_c"/>
    <property type="match status" value="1"/>
</dbReference>
<dbReference type="SMART" id="SM00086">
    <property type="entry name" value="PAC"/>
    <property type="match status" value="1"/>
</dbReference>
<evidence type="ECO:0000256" key="11">
    <source>
        <dbReference type="ARBA" id="ARBA00022777"/>
    </source>
</evidence>
<organism evidence="22 23">
    <name type="scientific">Scytonema millei VB511283</name>
    <dbReference type="NCBI Taxonomy" id="1245923"/>
    <lineage>
        <taxon>Bacteria</taxon>
        <taxon>Bacillati</taxon>
        <taxon>Cyanobacteriota</taxon>
        <taxon>Cyanophyceae</taxon>
        <taxon>Nostocales</taxon>
        <taxon>Scytonemataceae</taxon>
        <taxon>Scytonema</taxon>
    </lineage>
</organism>
<dbReference type="InterPro" id="IPR001610">
    <property type="entry name" value="PAC"/>
</dbReference>
<dbReference type="GO" id="GO:0005886">
    <property type="term" value="C:plasma membrane"/>
    <property type="evidence" value="ECO:0007669"/>
    <property type="project" value="UniProtKB-SubCell"/>
</dbReference>
<dbReference type="PROSITE" id="PS50110">
    <property type="entry name" value="RESPONSE_REGULATORY"/>
    <property type="match status" value="2"/>
</dbReference>
<evidence type="ECO:0000259" key="21">
    <source>
        <dbReference type="PROSITE" id="PS50113"/>
    </source>
</evidence>
<dbReference type="InterPro" id="IPR000014">
    <property type="entry name" value="PAS"/>
</dbReference>
<dbReference type="Gene3D" id="3.40.50.2300">
    <property type="match status" value="2"/>
</dbReference>
<keyword evidence="23" id="KW-1185">Reference proteome</keyword>
<dbReference type="GO" id="GO:0000155">
    <property type="term" value="F:phosphorelay sensor kinase activity"/>
    <property type="evidence" value="ECO:0007669"/>
    <property type="project" value="InterPro"/>
</dbReference>
<feature type="modified residue" description="4-aspartylphosphate" evidence="16">
    <location>
        <position position="575"/>
    </location>
</feature>
<gene>
    <name evidence="22" type="ORF">QH73_0009635</name>
</gene>
<dbReference type="InterPro" id="IPR003661">
    <property type="entry name" value="HisK_dim/P_dom"/>
</dbReference>
<name>A0A9X5I4S4_9CYAN</name>
<proteinExistence type="predicted"/>
<dbReference type="PRINTS" id="PR00344">
    <property type="entry name" value="BCTRLSENSOR"/>
</dbReference>
<evidence type="ECO:0000256" key="14">
    <source>
        <dbReference type="ARBA" id="ARBA00023012"/>
    </source>
</evidence>
<evidence type="ECO:0000256" key="1">
    <source>
        <dbReference type="ARBA" id="ARBA00000085"/>
    </source>
</evidence>
<dbReference type="SUPFAM" id="SSF47384">
    <property type="entry name" value="Homodimeric domain of signal transducing histidine kinase"/>
    <property type="match status" value="1"/>
</dbReference>
<dbReference type="SMART" id="SM00091">
    <property type="entry name" value="PAS"/>
    <property type="match status" value="1"/>
</dbReference>
<dbReference type="InterPro" id="IPR036097">
    <property type="entry name" value="HisK_dim/P_sf"/>
</dbReference>
<protein>
    <recommendedName>
        <fullName evidence="3">histidine kinase</fullName>
        <ecNumber evidence="3">2.7.13.3</ecNumber>
    </recommendedName>
</protein>